<feature type="non-terminal residue" evidence="3">
    <location>
        <position position="182"/>
    </location>
</feature>
<keyword evidence="4" id="KW-1185">Reference proteome</keyword>
<dbReference type="InterPro" id="IPR035901">
    <property type="entry name" value="GIY-YIG_endonuc_sf"/>
</dbReference>
<name>D8QRY0_SELML</name>
<dbReference type="PANTHER" id="PTHR20208">
    <property type="entry name" value="STRUCTURE-SPECIFIC ENDONUCLEASE SUBUNIT SLX1"/>
    <property type="match status" value="1"/>
</dbReference>
<dbReference type="PROSITE" id="PS50164">
    <property type="entry name" value="GIY_YIG"/>
    <property type="match status" value="1"/>
</dbReference>
<reference evidence="3 4" key="1">
    <citation type="journal article" date="2011" name="Science">
        <title>The Selaginella genome identifies genetic changes associated with the evolution of vascular plants.</title>
        <authorList>
            <person name="Banks J.A."/>
            <person name="Nishiyama T."/>
            <person name="Hasebe M."/>
            <person name="Bowman J.L."/>
            <person name="Gribskov M."/>
            <person name="dePamphilis C."/>
            <person name="Albert V.A."/>
            <person name="Aono N."/>
            <person name="Aoyama T."/>
            <person name="Ambrose B.A."/>
            <person name="Ashton N.W."/>
            <person name="Axtell M.J."/>
            <person name="Barker E."/>
            <person name="Barker M.S."/>
            <person name="Bennetzen J.L."/>
            <person name="Bonawitz N.D."/>
            <person name="Chapple C."/>
            <person name="Cheng C."/>
            <person name="Correa L.G."/>
            <person name="Dacre M."/>
            <person name="DeBarry J."/>
            <person name="Dreyer I."/>
            <person name="Elias M."/>
            <person name="Engstrom E.M."/>
            <person name="Estelle M."/>
            <person name="Feng L."/>
            <person name="Finet C."/>
            <person name="Floyd S.K."/>
            <person name="Frommer W.B."/>
            <person name="Fujita T."/>
            <person name="Gramzow L."/>
            <person name="Gutensohn M."/>
            <person name="Harholt J."/>
            <person name="Hattori M."/>
            <person name="Heyl A."/>
            <person name="Hirai T."/>
            <person name="Hiwatashi Y."/>
            <person name="Ishikawa M."/>
            <person name="Iwata M."/>
            <person name="Karol K.G."/>
            <person name="Koehler B."/>
            <person name="Kolukisaoglu U."/>
            <person name="Kubo M."/>
            <person name="Kurata T."/>
            <person name="Lalonde S."/>
            <person name="Li K."/>
            <person name="Li Y."/>
            <person name="Litt A."/>
            <person name="Lyons E."/>
            <person name="Manning G."/>
            <person name="Maruyama T."/>
            <person name="Michael T.P."/>
            <person name="Mikami K."/>
            <person name="Miyazaki S."/>
            <person name="Morinaga S."/>
            <person name="Murata T."/>
            <person name="Mueller-Roeber B."/>
            <person name="Nelson D.R."/>
            <person name="Obara M."/>
            <person name="Oguri Y."/>
            <person name="Olmstead R.G."/>
            <person name="Onodera N."/>
            <person name="Petersen B.L."/>
            <person name="Pils B."/>
            <person name="Prigge M."/>
            <person name="Rensing S.A."/>
            <person name="Riano-Pachon D.M."/>
            <person name="Roberts A.W."/>
            <person name="Sato Y."/>
            <person name="Scheller H.V."/>
            <person name="Schulz B."/>
            <person name="Schulz C."/>
            <person name="Shakirov E.V."/>
            <person name="Shibagaki N."/>
            <person name="Shinohara N."/>
            <person name="Shippen D.E."/>
            <person name="Soerensen I."/>
            <person name="Sotooka R."/>
            <person name="Sugimoto N."/>
            <person name="Sugita M."/>
            <person name="Sumikawa N."/>
            <person name="Tanurdzic M."/>
            <person name="Theissen G."/>
            <person name="Ulvskov P."/>
            <person name="Wakazuki S."/>
            <person name="Weng J.K."/>
            <person name="Willats W.W."/>
            <person name="Wipf D."/>
            <person name="Wolf P.G."/>
            <person name="Yang L."/>
            <person name="Zimmer A.D."/>
            <person name="Zhu Q."/>
            <person name="Mitros T."/>
            <person name="Hellsten U."/>
            <person name="Loque D."/>
            <person name="Otillar R."/>
            <person name="Salamov A."/>
            <person name="Schmutz J."/>
            <person name="Shapiro H."/>
            <person name="Lindquist E."/>
            <person name="Lucas S."/>
            <person name="Rokhsar D."/>
            <person name="Grigoriev I.V."/>
        </authorList>
    </citation>
    <scope>NUCLEOTIDE SEQUENCE [LARGE SCALE GENOMIC DNA]</scope>
</reference>
<feature type="non-terminal residue" evidence="3">
    <location>
        <position position="1"/>
    </location>
</feature>
<dbReference type="CDD" id="cd10455">
    <property type="entry name" value="GIY-YIG_SLX1"/>
    <property type="match status" value="1"/>
</dbReference>
<dbReference type="GO" id="GO:0004521">
    <property type="term" value="F:RNA endonuclease activity"/>
    <property type="evidence" value="ECO:0007669"/>
    <property type="project" value="EnsemblPlants"/>
</dbReference>
<evidence type="ECO:0000313" key="4">
    <source>
        <dbReference type="Proteomes" id="UP000001514"/>
    </source>
</evidence>
<feature type="region of interest" description="Disordered" evidence="1">
    <location>
        <begin position="157"/>
        <end position="182"/>
    </location>
</feature>
<dbReference type="OMA" id="MGQRRKI"/>
<accession>D8QRY0</accession>
<evidence type="ECO:0000313" key="3">
    <source>
        <dbReference type="EMBL" id="EFJ37339.1"/>
    </source>
</evidence>
<dbReference type="EMBL" id="GL377566">
    <property type="protein sequence ID" value="EFJ37339.1"/>
    <property type="molecule type" value="Genomic_DNA"/>
</dbReference>
<dbReference type="GO" id="GO:0033557">
    <property type="term" value="C:Slx1-Slx4 complex"/>
    <property type="evidence" value="ECO:0000318"/>
    <property type="project" value="GO_Central"/>
</dbReference>
<dbReference type="KEGG" id="smo:SELMODRAFT_66109"/>
<dbReference type="Proteomes" id="UP000001514">
    <property type="component" value="Unassembled WGS sequence"/>
</dbReference>
<dbReference type="InterPro" id="IPR050381">
    <property type="entry name" value="SLX1_endonuclease"/>
</dbReference>
<dbReference type="SMART" id="SM00465">
    <property type="entry name" value="GIYc"/>
    <property type="match status" value="1"/>
</dbReference>
<dbReference type="Gene3D" id="3.40.1440.10">
    <property type="entry name" value="GIY-YIG endonuclease"/>
    <property type="match status" value="1"/>
</dbReference>
<feature type="domain" description="GIY-YIG" evidence="2">
    <location>
        <begin position="1"/>
        <end position="82"/>
    </location>
</feature>
<dbReference type="GO" id="GO:0000724">
    <property type="term" value="P:double-strand break repair via homologous recombination"/>
    <property type="evidence" value="ECO:0000318"/>
    <property type="project" value="GO_Central"/>
</dbReference>
<dbReference type="eggNOG" id="KOG3005">
    <property type="taxonomic scope" value="Eukaryota"/>
</dbReference>
<dbReference type="Pfam" id="PF01541">
    <property type="entry name" value="GIY-YIG"/>
    <property type="match status" value="1"/>
</dbReference>
<dbReference type="GO" id="GO:0044747">
    <property type="term" value="P:pre-miRNA 3'-end processing"/>
    <property type="evidence" value="ECO:0007669"/>
    <property type="project" value="EnsemblPlants"/>
</dbReference>
<organism evidence="4">
    <name type="scientific">Selaginella moellendorffii</name>
    <name type="common">Spikemoss</name>
    <dbReference type="NCBI Taxonomy" id="88036"/>
    <lineage>
        <taxon>Eukaryota</taxon>
        <taxon>Viridiplantae</taxon>
        <taxon>Streptophyta</taxon>
        <taxon>Embryophyta</taxon>
        <taxon>Tracheophyta</taxon>
        <taxon>Lycopodiopsida</taxon>
        <taxon>Selaginellales</taxon>
        <taxon>Selaginellaceae</taxon>
        <taxon>Selaginella</taxon>
    </lineage>
</organism>
<dbReference type="HOGENOM" id="CLU_1302505_0_0_1"/>
<dbReference type="STRING" id="88036.D8QRY0"/>
<dbReference type="OrthoDB" id="24645at2759"/>
<sequence>FYGCYLLRSINPRFKGQTYIGFTVNPRRRIRQHNGEITCGAFRTKKKRPWEMVLCVYGFSSKTDALQFEWAWQHPKLSKEVVLPAEVKPKNLRGIAGKIKILHAMLCSPKWSRMKLTVQFFSSEHAQHRKGCQTLPDQMRCCIGSMDQLPSYAEYCEDPADEQDGSDCLSRDEEGTLDDEET</sequence>
<dbReference type="InParanoid" id="D8QRY0"/>
<dbReference type="SUPFAM" id="SSF82771">
    <property type="entry name" value="GIY-YIG endonuclease"/>
    <property type="match status" value="1"/>
</dbReference>
<dbReference type="InterPro" id="IPR000305">
    <property type="entry name" value="GIY-YIG_endonuc"/>
</dbReference>
<dbReference type="GO" id="GO:0008821">
    <property type="term" value="F:crossover junction DNA endonuclease activity"/>
    <property type="evidence" value="ECO:0000318"/>
    <property type="project" value="GO_Central"/>
</dbReference>
<protein>
    <recommendedName>
        <fullName evidence="2">GIY-YIG domain-containing protein</fullName>
    </recommendedName>
</protein>
<dbReference type="Gramene" id="EFJ37339">
    <property type="protein sequence ID" value="EFJ37339"/>
    <property type="gene ID" value="SELMODRAFT_66109"/>
</dbReference>
<dbReference type="GO" id="GO:0017108">
    <property type="term" value="F:5'-flap endonuclease activity"/>
    <property type="evidence" value="ECO:0000318"/>
    <property type="project" value="GO_Central"/>
</dbReference>
<evidence type="ECO:0000259" key="2">
    <source>
        <dbReference type="PROSITE" id="PS50164"/>
    </source>
</evidence>
<dbReference type="PANTHER" id="PTHR20208:SF10">
    <property type="entry name" value="STRUCTURE-SPECIFIC ENDONUCLEASE SUBUNIT SLX1"/>
    <property type="match status" value="1"/>
</dbReference>
<dbReference type="AlphaFoldDB" id="D8QRY0"/>
<gene>
    <name evidence="3" type="ORF">SELMODRAFT_66109</name>
</gene>
<proteinExistence type="predicted"/>
<evidence type="ECO:0000256" key="1">
    <source>
        <dbReference type="SAM" id="MobiDB-lite"/>
    </source>
</evidence>